<sequence>MFNLRMYILVAIFGSSSWLSTNSVWQELSLMVVALPEGWNLPSYLSAVVQIGSVGPLIYLVIKKCTTFDFPKAPVIQGMLILLTICSLITAFLWDKTAFVFGEERSISLIIIMFFMALINTTSNVLFMPYMATFHPTYLTAYFHGMGLSALIPSAFSLIQGTGSYNCIKNESTGAVEPHYLPPTFNVEIYNLIMFGWLLLAVVAFAFLHWGRHLIQFKAPATSTAEWDFDKEKHEVQLATSDLPADVFPPIKTQSFSDNKMIERKSFTRYSILLCYLAFICIQMNGVMPDAQSYAALPYSQLTYHLALAIKNVTHALACFIPIWYQPTSLRALTILTLIATGFCGYIVLLAFQSPYPFLHHSFWGGFFSVNAAIIASAFQSYLRTVFTAVIRDDNPESDSRLFWCGIFMQIGSVIGTAVMFPLINFAHIFKSGPACDQDS</sequence>
<evidence type="ECO:0000313" key="1">
    <source>
        <dbReference type="Proteomes" id="UP000887580"/>
    </source>
</evidence>
<protein>
    <submittedName>
        <fullName evidence="2">Riboflavin transporter</fullName>
    </submittedName>
</protein>
<proteinExistence type="predicted"/>
<dbReference type="WBParaSite" id="PS1159_v2.g8460.t1">
    <property type="protein sequence ID" value="PS1159_v2.g8460.t1"/>
    <property type="gene ID" value="PS1159_v2.g8460"/>
</dbReference>
<organism evidence="1 2">
    <name type="scientific">Panagrolaimus sp. PS1159</name>
    <dbReference type="NCBI Taxonomy" id="55785"/>
    <lineage>
        <taxon>Eukaryota</taxon>
        <taxon>Metazoa</taxon>
        <taxon>Ecdysozoa</taxon>
        <taxon>Nematoda</taxon>
        <taxon>Chromadorea</taxon>
        <taxon>Rhabditida</taxon>
        <taxon>Tylenchina</taxon>
        <taxon>Panagrolaimomorpha</taxon>
        <taxon>Panagrolaimoidea</taxon>
        <taxon>Panagrolaimidae</taxon>
        <taxon>Panagrolaimus</taxon>
    </lineage>
</organism>
<evidence type="ECO:0000313" key="2">
    <source>
        <dbReference type="WBParaSite" id="PS1159_v2.g8460.t1"/>
    </source>
</evidence>
<dbReference type="Proteomes" id="UP000887580">
    <property type="component" value="Unplaced"/>
</dbReference>
<name>A0AC35GT75_9BILA</name>
<accession>A0AC35GT75</accession>
<reference evidence="2" key="1">
    <citation type="submission" date="2022-11" db="UniProtKB">
        <authorList>
            <consortium name="WormBaseParasite"/>
        </authorList>
    </citation>
    <scope>IDENTIFICATION</scope>
</reference>